<evidence type="ECO:0000313" key="2">
    <source>
        <dbReference type="Proteomes" id="UP000694888"/>
    </source>
</evidence>
<feature type="region of interest" description="Disordered" evidence="1">
    <location>
        <begin position="55"/>
        <end position="83"/>
    </location>
</feature>
<gene>
    <name evidence="3" type="primary">LOC101849132</name>
</gene>
<dbReference type="GeneID" id="101849132"/>
<keyword evidence="2" id="KW-1185">Reference proteome</keyword>
<feature type="region of interest" description="Disordered" evidence="1">
    <location>
        <begin position="1"/>
        <end position="20"/>
    </location>
</feature>
<proteinExistence type="predicted"/>
<protein>
    <submittedName>
        <fullName evidence="3">Uncharacterized protein LOC101849132</fullName>
    </submittedName>
</protein>
<dbReference type="Proteomes" id="UP000694888">
    <property type="component" value="Unplaced"/>
</dbReference>
<sequence length="195" mass="21967">MTSSEESVKPAMDKTDSPAHSVDYYYLEAMRYLSCSEHHSDDSDNECTCRRCHGDDKDHSNSSSNDTTMVSNEDSGGRERSWSHSMVDDYEVGTIGQLPSLKDKAVSGRLKTRRFSDGMLLKCDLKMANGHVHWADDSKKELVRCRPRKKYVRNPMLKTHPVKSILKNSSEESLYCQYEEDGSSSEDGESGEPPA</sequence>
<feature type="region of interest" description="Disordered" evidence="1">
    <location>
        <begin position="176"/>
        <end position="195"/>
    </location>
</feature>
<evidence type="ECO:0000256" key="1">
    <source>
        <dbReference type="SAM" id="MobiDB-lite"/>
    </source>
</evidence>
<evidence type="ECO:0000313" key="3">
    <source>
        <dbReference type="RefSeq" id="XP_012938481.1"/>
    </source>
</evidence>
<dbReference type="RefSeq" id="XP_012938481.1">
    <property type="nucleotide sequence ID" value="XM_013083027.2"/>
</dbReference>
<organism evidence="2 3">
    <name type="scientific">Aplysia californica</name>
    <name type="common">California sea hare</name>
    <dbReference type="NCBI Taxonomy" id="6500"/>
    <lineage>
        <taxon>Eukaryota</taxon>
        <taxon>Metazoa</taxon>
        <taxon>Spiralia</taxon>
        <taxon>Lophotrochozoa</taxon>
        <taxon>Mollusca</taxon>
        <taxon>Gastropoda</taxon>
        <taxon>Heterobranchia</taxon>
        <taxon>Euthyneura</taxon>
        <taxon>Tectipleura</taxon>
        <taxon>Aplysiida</taxon>
        <taxon>Aplysioidea</taxon>
        <taxon>Aplysiidae</taxon>
        <taxon>Aplysia</taxon>
    </lineage>
</organism>
<feature type="compositionally biased region" description="Acidic residues" evidence="1">
    <location>
        <begin position="178"/>
        <end position="195"/>
    </location>
</feature>
<feature type="compositionally biased region" description="Basic and acidic residues" evidence="1">
    <location>
        <begin position="1"/>
        <end position="17"/>
    </location>
</feature>
<name>A0ABM1A0R9_APLCA</name>
<accession>A0ABM1A0R9</accession>
<reference evidence="3" key="1">
    <citation type="submission" date="2025-08" db="UniProtKB">
        <authorList>
            <consortium name="RefSeq"/>
        </authorList>
    </citation>
    <scope>IDENTIFICATION</scope>
</reference>